<dbReference type="RefSeq" id="WP_154473991.1">
    <property type="nucleotide sequence ID" value="NZ_VUMD01000030.1"/>
</dbReference>
<reference evidence="1 2" key="1">
    <citation type="submission" date="2019-08" db="EMBL/GenBank/DDBJ databases">
        <title>In-depth cultivation of the pig gut microbiome towards novel bacterial diversity and tailored functional studies.</title>
        <authorList>
            <person name="Wylensek D."/>
            <person name="Hitch T.C.A."/>
            <person name="Clavel T."/>
        </authorList>
    </citation>
    <scope>NUCLEOTIDE SEQUENCE [LARGE SCALE GENOMIC DNA]</scope>
    <source>
        <strain evidence="1 2">WCA-389-WT-23D1</strain>
    </source>
</reference>
<evidence type="ECO:0000313" key="1">
    <source>
        <dbReference type="EMBL" id="MSS38602.1"/>
    </source>
</evidence>
<proteinExistence type="predicted"/>
<keyword evidence="2" id="KW-1185">Reference proteome</keyword>
<organism evidence="1 2">
    <name type="scientific">Clostridium porci</name>
    <dbReference type="NCBI Taxonomy" id="2605778"/>
    <lineage>
        <taxon>Bacteria</taxon>
        <taxon>Bacillati</taxon>
        <taxon>Bacillota</taxon>
        <taxon>Clostridia</taxon>
        <taxon>Eubacteriales</taxon>
        <taxon>Clostridiaceae</taxon>
        <taxon>Clostridium</taxon>
    </lineage>
</organism>
<evidence type="ECO:0000313" key="2">
    <source>
        <dbReference type="Proteomes" id="UP000429958"/>
    </source>
</evidence>
<protein>
    <submittedName>
        <fullName evidence="1">Uncharacterized protein</fullName>
    </submittedName>
</protein>
<gene>
    <name evidence="1" type="ORF">FYJ39_19330</name>
</gene>
<accession>A0A7X2TE42</accession>
<dbReference type="EMBL" id="VUMD01000030">
    <property type="protein sequence ID" value="MSS38602.1"/>
    <property type="molecule type" value="Genomic_DNA"/>
</dbReference>
<name>A0A7X2TE42_9CLOT</name>
<sequence length="189" mass="22107">MRKSNSYVHLSFDLVEEFVPRVPKSRLKTEDAVTPRICVAKYIPQALSAVPSAGKTIEAMLEIGMPVVIHAYHLQSDAVIQTEDLLEAVPDAWYTGEMWITKRPEKVWRQDYELCNIFLYRIKDLNGKEIIVPDTYALKRVRHQDNWKNFLQQMDIKETDEVREIMTQTLFSTMIVNLLPELKLIKEKR</sequence>
<comment type="caution">
    <text evidence="1">The sequence shown here is derived from an EMBL/GenBank/DDBJ whole genome shotgun (WGS) entry which is preliminary data.</text>
</comment>
<dbReference type="AlphaFoldDB" id="A0A7X2TE42"/>
<dbReference type="Proteomes" id="UP000429958">
    <property type="component" value="Unassembled WGS sequence"/>
</dbReference>